<comment type="similarity">
    <text evidence="2">Belongs to the SRP19 family.</text>
</comment>
<comment type="function">
    <text evidence="6">Component of the signal recognition particle (SRP) complex, a ribonucleoprotein complex that mediates the cotranslational targeting of secretory and membrane proteins to the endoplasmic reticulum (ER). Binds directly to 7SL RNA. Mediates binding of SRP54 to the SRP complex.</text>
</comment>
<evidence type="ECO:0000256" key="4">
    <source>
        <dbReference type="ARBA" id="ARBA00023135"/>
    </source>
</evidence>
<feature type="compositionally biased region" description="Basic residues" evidence="7">
    <location>
        <begin position="162"/>
        <end position="171"/>
    </location>
</feature>
<dbReference type="Proteomes" id="UP000242188">
    <property type="component" value="Unassembled WGS sequence"/>
</dbReference>
<dbReference type="EMBL" id="NEDP02001401">
    <property type="protein sequence ID" value="OWF53300.1"/>
    <property type="molecule type" value="Genomic_DNA"/>
</dbReference>
<dbReference type="InterPro" id="IPR002778">
    <property type="entry name" value="Signal_recog_particle_SRP19"/>
</dbReference>
<evidence type="ECO:0000256" key="2">
    <source>
        <dbReference type="ARBA" id="ARBA00008910"/>
    </source>
</evidence>
<dbReference type="InterPro" id="IPR036521">
    <property type="entry name" value="SRP19-like_sf"/>
</dbReference>
<evidence type="ECO:0000313" key="8">
    <source>
        <dbReference type="EMBL" id="OWF53300.1"/>
    </source>
</evidence>
<dbReference type="Pfam" id="PF01922">
    <property type="entry name" value="SRP19"/>
    <property type="match status" value="1"/>
</dbReference>
<evidence type="ECO:0000256" key="6">
    <source>
        <dbReference type="ARBA" id="ARBA00045518"/>
    </source>
</evidence>
<dbReference type="AlphaFoldDB" id="A0A210QX09"/>
<feature type="region of interest" description="Disordered" evidence="7">
    <location>
        <begin position="142"/>
        <end position="171"/>
    </location>
</feature>
<dbReference type="OrthoDB" id="2190947at2759"/>
<gene>
    <name evidence="8" type="ORF">KP79_PYT00464</name>
</gene>
<reference evidence="8 9" key="1">
    <citation type="journal article" date="2017" name="Nat. Ecol. Evol.">
        <title>Scallop genome provides insights into evolution of bilaterian karyotype and development.</title>
        <authorList>
            <person name="Wang S."/>
            <person name="Zhang J."/>
            <person name="Jiao W."/>
            <person name="Li J."/>
            <person name="Xun X."/>
            <person name="Sun Y."/>
            <person name="Guo X."/>
            <person name="Huan P."/>
            <person name="Dong B."/>
            <person name="Zhang L."/>
            <person name="Hu X."/>
            <person name="Sun X."/>
            <person name="Wang J."/>
            <person name="Zhao C."/>
            <person name="Wang Y."/>
            <person name="Wang D."/>
            <person name="Huang X."/>
            <person name="Wang R."/>
            <person name="Lv J."/>
            <person name="Li Y."/>
            <person name="Zhang Z."/>
            <person name="Liu B."/>
            <person name="Lu W."/>
            <person name="Hui Y."/>
            <person name="Liang J."/>
            <person name="Zhou Z."/>
            <person name="Hou R."/>
            <person name="Li X."/>
            <person name="Liu Y."/>
            <person name="Li H."/>
            <person name="Ning X."/>
            <person name="Lin Y."/>
            <person name="Zhao L."/>
            <person name="Xing Q."/>
            <person name="Dou J."/>
            <person name="Li Y."/>
            <person name="Mao J."/>
            <person name="Guo H."/>
            <person name="Dou H."/>
            <person name="Li T."/>
            <person name="Mu C."/>
            <person name="Jiang W."/>
            <person name="Fu Q."/>
            <person name="Fu X."/>
            <person name="Miao Y."/>
            <person name="Liu J."/>
            <person name="Yu Q."/>
            <person name="Li R."/>
            <person name="Liao H."/>
            <person name="Li X."/>
            <person name="Kong Y."/>
            <person name="Jiang Z."/>
            <person name="Chourrout D."/>
            <person name="Li R."/>
            <person name="Bao Z."/>
        </authorList>
    </citation>
    <scope>NUCLEOTIDE SEQUENCE [LARGE SCALE GENOMIC DNA]</scope>
    <source>
        <strain evidence="8 9">PY_sf001</strain>
    </source>
</reference>
<dbReference type="SUPFAM" id="SSF69695">
    <property type="entry name" value="SRP19"/>
    <property type="match status" value="1"/>
</dbReference>
<dbReference type="Gene3D" id="3.30.56.30">
    <property type="entry name" value="Signal recognition particle, SRP19-like subunit"/>
    <property type="match status" value="1"/>
</dbReference>
<comment type="caution">
    <text evidence="8">The sequence shown here is derived from an EMBL/GenBank/DDBJ whole genome shotgun (WGS) entry which is preliminary data.</text>
</comment>
<evidence type="ECO:0000313" key="9">
    <source>
        <dbReference type="Proteomes" id="UP000242188"/>
    </source>
</evidence>
<keyword evidence="9" id="KW-1185">Reference proteome</keyword>
<organism evidence="8 9">
    <name type="scientific">Mizuhopecten yessoensis</name>
    <name type="common">Japanese scallop</name>
    <name type="synonym">Patinopecten yessoensis</name>
    <dbReference type="NCBI Taxonomy" id="6573"/>
    <lineage>
        <taxon>Eukaryota</taxon>
        <taxon>Metazoa</taxon>
        <taxon>Spiralia</taxon>
        <taxon>Lophotrochozoa</taxon>
        <taxon>Mollusca</taxon>
        <taxon>Bivalvia</taxon>
        <taxon>Autobranchia</taxon>
        <taxon>Pteriomorphia</taxon>
        <taxon>Pectinida</taxon>
        <taxon>Pectinoidea</taxon>
        <taxon>Pectinidae</taxon>
        <taxon>Mizuhopecten</taxon>
    </lineage>
</organism>
<evidence type="ECO:0000256" key="1">
    <source>
        <dbReference type="ARBA" id="ARBA00004496"/>
    </source>
</evidence>
<dbReference type="GO" id="GO:0006617">
    <property type="term" value="P:SRP-dependent cotranslational protein targeting to membrane, signal sequence recognition"/>
    <property type="evidence" value="ECO:0007669"/>
    <property type="project" value="TreeGrafter"/>
</dbReference>
<keyword evidence="5" id="KW-0687">Ribonucleoprotein</keyword>
<dbReference type="GO" id="GO:0005786">
    <property type="term" value="C:signal recognition particle, endoplasmic reticulum targeting"/>
    <property type="evidence" value="ECO:0007669"/>
    <property type="project" value="UniProtKB-KW"/>
</dbReference>
<feature type="compositionally biased region" description="Low complexity" evidence="7">
    <location>
        <begin position="143"/>
        <end position="161"/>
    </location>
</feature>
<proteinExistence type="inferred from homology"/>
<evidence type="ECO:0000256" key="7">
    <source>
        <dbReference type="SAM" id="MobiDB-lite"/>
    </source>
</evidence>
<evidence type="ECO:0000256" key="5">
    <source>
        <dbReference type="ARBA" id="ARBA00023274"/>
    </source>
</evidence>
<protein>
    <submittedName>
        <fullName evidence="8">Signal recognition particle 19 kDa protein</fullName>
    </submittedName>
</protein>
<dbReference type="PANTHER" id="PTHR17453:SF0">
    <property type="entry name" value="SIGNAL RECOGNITION PARTICLE 19 KDA PROTEIN"/>
    <property type="match status" value="1"/>
</dbReference>
<evidence type="ECO:0000256" key="3">
    <source>
        <dbReference type="ARBA" id="ARBA00022490"/>
    </source>
</evidence>
<dbReference type="GO" id="GO:0008312">
    <property type="term" value="F:7S RNA binding"/>
    <property type="evidence" value="ECO:0007669"/>
    <property type="project" value="InterPro"/>
</dbReference>
<name>A0A210QX09_MIZYE</name>
<comment type="subcellular location">
    <subcellularLocation>
        <location evidence="1">Cytoplasm</location>
    </subcellularLocation>
</comment>
<sequence>MANAQPAQPAQARPWDPNFKHTDRERWVADEFHIPVSRLWICLYPAYINSRKTVNEGRKLPKDMCVDNPQTLEIRDVLGPCGLLIGIENKVYPRELDHRDLKTRGRVRVQIKGENGEPMMEKFPDRKAVLKYVCEMIPKLKTRQSSGASTQSQAQPTQSSKSQKKKGRKGK</sequence>
<keyword evidence="3" id="KW-0963">Cytoplasm</keyword>
<dbReference type="PANTHER" id="PTHR17453">
    <property type="entry name" value="SIGNAL RECOGNITION PARTICLE 19 KD PROTEIN"/>
    <property type="match status" value="1"/>
</dbReference>
<keyword evidence="4" id="KW-0733">Signal recognition particle</keyword>
<accession>A0A210QX09</accession>
<dbReference type="STRING" id="6573.A0A210QX09"/>